<dbReference type="InterPro" id="IPR036388">
    <property type="entry name" value="WH-like_DNA-bd_sf"/>
</dbReference>
<dbReference type="EMBL" id="KT355473">
    <property type="protein sequence ID" value="ALF00779.1"/>
    <property type="molecule type" value="Genomic_DNA"/>
</dbReference>
<feature type="compositionally biased region" description="Low complexity" evidence="1">
    <location>
        <begin position="146"/>
        <end position="159"/>
    </location>
</feature>
<dbReference type="Gene3D" id="1.10.10.10">
    <property type="entry name" value="Winged helix-like DNA-binding domain superfamily/Winged helix DNA-binding domain"/>
    <property type="match status" value="1"/>
</dbReference>
<reference evidence="2 3" key="1">
    <citation type="submission" date="2015-07" db="EMBL/GenBank/DDBJ databases">
        <authorList>
            <person name="Pizzorno M.C."/>
            <person name="Stowe E.L."/>
            <person name="Benjamin A.K."/>
            <person name="Blasi C.J."/>
            <person name="Forster G.L."/>
            <person name="Garrett A.H."/>
            <person name="Le A.T."/>
            <person name="Li S."/>
            <person name="Lu I."/>
            <person name="McGinnis J.H."/>
            <person name="Medrano J.E."/>
            <person name="Otero K.L."/>
            <person name="Pinamont W.J."/>
            <person name="Ball S.L."/>
            <person name="Bradley K.W."/>
            <person name="Asai D.J."/>
            <person name="Bowman C.A."/>
            <person name="Russell D.A."/>
            <person name="Pope W.H."/>
            <person name="Jacobs-Sera D."/>
            <person name="Hendrix R.W."/>
            <person name="Hatfull G.F."/>
        </authorList>
    </citation>
    <scope>NUCLEOTIDE SEQUENCE [LARGE SCALE GENOMIC DNA]</scope>
</reference>
<name>A0A0M4R2S3_9CAUD</name>
<proteinExistence type="predicted"/>
<dbReference type="Pfam" id="PF13730">
    <property type="entry name" value="HTH_36"/>
    <property type="match status" value="1"/>
</dbReference>
<accession>A0A0M4R2S3</accession>
<dbReference type="SUPFAM" id="SSF46785">
    <property type="entry name" value="Winged helix' DNA-binding domain"/>
    <property type="match status" value="1"/>
</dbReference>
<gene>
    <name evidence="2" type="ORF">SEA_JESSICA_24</name>
</gene>
<protein>
    <submittedName>
        <fullName evidence="2">Helix-turn-helix DNA binding domain protein</fullName>
    </submittedName>
</protein>
<organism evidence="2 3">
    <name type="scientific">Arthrobacter phage Jessica</name>
    <dbReference type="NCBI Taxonomy" id="1698362"/>
    <lineage>
        <taxon>Viruses</taxon>
        <taxon>Duplodnaviria</taxon>
        <taxon>Heunggongvirae</taxon>
        <taxon>Uroviricota</taxon>
        <taxon>Caudoviricetes</taxon>
        <taxon>Decurrovirus</taxon>
        <taxon>Decurrovirus decurro</taxon>
    </lineage>
</organism>
<evidence type="ECO:0000256" key="1">
    <source>
        <dbReference type="SAM" id="MobiDB-lite"/>
    </source>
</evidence>
<evidence type="ECO:0000313" key="2">
    <source>
        <dbReference type="EMBL" id="ALF00779.1"/>
    </source>
</evidence>
<feature type="region of interest" description="Disordered" evidence="1">
    <location>
        <begin position="104"/>
        <end position="161"/>
    </location>
</feature>
<sequence>MSIESMAVVLHHSQAGGTDKLVLLGIANHDGDGGSWPSVATLARYANVEPRAVKACIKRLVDRGEVERERQAGGTRNMPDYTRPNLYHIKVVCPPECDRSAQHRINRKDPVSSTTPGVGQIPPGGYVPDTPGGVRPTTPKPSLNHPSNTDKSPSSSTSPAVNGKLPCWNCGEHVIANTTKPKRYCQSCSSRGLDNPLIPCKKCGSVRKRSYPGEQEFDCGCV</sequence>
<evidence type="ECO:0000313" key="3">
    <source>
        <dbReference type="Proteomes" id="UP000224848"/>
    </source>
</evidence>
<dbReference type="Proteomes" id="UP000224848">
    <property type="component" value="Segment"/>
</dbReference>
<dbReference type="InterPro" id="IPR036390">
    <property type="entry name" value="WH_DNA-bd_sf"/>
</dbReference>